<evidence type="ECO:0000313" key="3">
    <source>
        <dbReference type="Proteomes" id="UP000384372"/>
    </source>
</evidence>
<organism evidence="2 3">
    <name type="scientific">Segatella copri</name>
    <dbReference type="NCBI Taxonomy" id="165179"/>
    <lineage>
        <taxon>Bacteria</taxon>
        <taxon>Pseudomonadati</taxon>
        <taxon>Bacteroidota</taxon>
        <taxon>Bacteroidia</taxon>
        <taxon>Bacteroidales</taxon>
        <taxon>Prevotellaceae</taxon>
        <taxon>Segatella</taxon>
    </lineage>
</organism>
<keyword evidence="1" id="KW-0472">Membrane</keyword>
<keyword evidence="1" id="KW-1133">Transmembrane helix</keyword>
<evidence type="ECO:0000256" key="1">
    <source>
        <dbReference type="SAM" id="Phobius"/>
    </source>
</evidence>
<feature type="transmembrane region" description="Helical" evidence="1">
    <location>
        <begin position="76"/>
        <end position="91"/>
    </location>
</feature>
<protein>
    <submittedName>
        <fullName evidence="2">Uncharacterized protein</fullName>
    </submittedName>
</protein>
<proteinExistence type="predicted"/>
<sequence>MEKNITLGTSADINFVVNSISNGSKSVIDGSKNLISCIKNLINSIKSLLQSCKQPIEWLQSYYSIIMEKEVSMKQTLLLIATQFTFVLGILPADINLALRAAFLGSFAFCLHLCKKSFQ</sequence>
<dbReference type="Proteomes" id="UP000384372">
    <property type="component" value="Unassembled WGS sequence"/>
</dbReference>
<accession>A0A6A7WAF4</accession>
<keyword evidence="3" id="KW-1185">Reference proteome</keyword>
<reference evidence="2 3" key="1">
    <citation type="submission" date="2019-09" db="EMBL/GenBank/DDBJ databases">
        <title>Distinct polysaccharide growth profiles of human intestinal Prevotella copri isolates.</title>
        <authorList>
            <person name="Fehlner-Peach H."/>
            <person name="Magnabosco C."/>
            <person name="Raghavan V."/>
            <person name="Scher J.U."/>
            <person name="Tett A."/>
            <person name="Cox L.M."/>
            <person name="Gottsegen C."/>
            <person name="Watters A."/>
            <person name="Wiltshire- Gordon J.D."/>
            <person name="Segata N."/>
            <person name="Bonneau R."/>
            <person name="Littman D.R."/>
        </authorList>
    </citation>
    <scope>NUCLEOTIDE SEQUENCE [LARGE SCALE GENOMIC DNA]</scope>
    <source>
        <strain evidence="3">iAQ1173</strain>
    </source>
</reference>
<gene>
    <name evidence="2" type="ORF">F7D20_05630</name>
</gene>
<comment type="caution">
    <text evidence="2">The sequence shown here is derived from an EMBL/GenBank/DDBJ whole genome shotgun (WGS) entry which is preliminary data.</text>
</comment>
<dbReference type="OrthoDB" id="1082652at2"/>
<name>A0A6A7WAF4_9BACT</name>
<evidence type="ECO:0000313" key="2">
    <source>
        <dbReference type="EMBL" id="MQP11457.1"/>
    </source>
</evidence>
<dbReference type="RefSeq" id="WP_158463202.1">
    <property type="nucleotide sequence ID" value="NZ_VZAD01000048.1"/>
</dbReference>
<keyword evidence="1" id="KW-0812">Transmembrane</keyword>
<dbReference type="EMBL" id="VZAD01000048">
    <property type="protein sequence ID" value="MQP11457.1"/>
    <property type="molecule type" value="Genomic_DNA"/>
</dbReference>
<dbReference type="AlphaFoldDB" id="A0A6A7WAF4"/>